<evidence type="ECO:0000256" key="1">
    <source>
        <dbReference type="SAM" id="Phobius"/>
    </source>
</evidence>
<feature type="transmembrane region" description="Helical" evidence="1">
    <location>
        <begin position="138"/>
        <end position="156"/>
    </location>
</feature>
<evidence type="ECO:0000313" key="3">
    <source>
        <dbReference type="Proteomes" id="UP000094067"/>
    </source>
</evidence>
<dbReference type="EMBL" id="MCGH01000003">
    <property type="protein sequence ID" value="ODM04133.1"/>
    <property type="molecule type" value="Genomic_DNA"/>
</dbReference>
<name>A0A1E3A5U4_9FIRM</name>
<evidence type="ECO:0000313" key="2">
    <source>
        <dbReference type="EMBL" id="ODM04133.1"/>
    </source>
</evidence>
<dbReference type="RefSeq" id="WP_069154368.1">
    <property type="nucleotide sequence ID" value="NZ_MCGH01000003.1"/>
</dbReference>
<feature type="transmembrane region" description="Helical" evidence="1">
    <location>
        <begin position="7"/>
        <end position="26"/>
    </location>
</feature>
<gene>
    <name evidence="2" type="ORF">BEI61_04937</name>
</gene>
<reference evidence="2 3" key="1">
    <citation type="submission" date="2016-07" db="EMBL/GenBank/DDBJ databases">
        <title>Characterization of isolates of Eisenbergiella tayi derived from blood cultures, using whole genome sequencing.</title>
        <authorList>
            <person name="Burdz T."/>
            <person name="Wiebe D."/>
            <person name="Huynh C."/>
            <person name="Bernard K."/>
        </authorList>
    </citation>
    <scope>NUCLEOTIDE SEQUENCE [LARGE SCALE GENOMIC DNA]</scope>
    <source>
        <strain evidence="2 3">NML 110608</strain>
    </source>
</reference>
<keyword evidence="1" id="KW-0472">Membrane</keyword>
<dbReference type="AlphaFoldDB" id="A0A1E3A5U4"/>
<dbReference type="PATRIC" id="fig|1432052.4.peg.5479"/>
<sequence length="229" mass="26535">MTFWRKNWYYIGGILFVLLAFIMGLWGCYRLGTIQIILVFSWMGMLMHQFEEYAFPGGFPIISNMAGLGEVDHPERYPLNARQSFLSNVIFCYLSYIIPILFPNLIWMGASQVLAGVWQLPGHGIAMNVRLKSKYNPGLASTAFLQTPVAIYYIWYVIRYMPEKAGQLWWGIPGSLAMLLLTFIVPILFMKDKNSKYPFDDRELYGYNKEHVMKLWEERKAAKAAKEAK</sequence>
<dbReference type="Proteomes" id="UP000094067">
    <property type="component" value="Unassembled WGS sequence"/>
</dbReference>
<dbReference type="InterPro" id="IPR025671">
    <property type="entry name" value="HXXEE"/>
</dbReference>
<dbReference type="Pfam" id="PF13787">
    <property type="entry name" value="HXXEE"/>
    <property type="match status" value="1"/>
</dbReference>
<accession>A0A1E3A5U4</accession>
<evidence type="ECO:0008006" key="4">
    <source>
        <dbReference type="Google" id="ProtNLM"/>
    </source>
</evidence>
<proteinExistence type="predicted"/>
<keyword evidence="1" id="KW-0812">Transmembrane</keyword>
<feature type="transmembrane region" description="Helical" evidence="1">
    <location>
        <begin position="168"/>
        <end position="189"/>
    </location>
</feature>
<comment type="caution">
    <text evidence="2">The sequence shown here is derived from an EMBL/GenBank/DDBJ whole genome shotgun (WGS) entry which is preliminary data.</text>
</comment>
<protein>
    <recommendedName>
        <fullName evidence="4">HXXEE domain-containing protein</fullName>
    </recommendedName>
</protein>
<keyword evidence="1" id="KW-1133">Transmembrane helix</keyword>
<organism evidence="2 3">
    <name type="scientific">Eisenbergiella tayi</name>
    <dbReference type="NCBI Taxonomy" id="1432052"/>
    <lineage>
        <taxon>Bacteria</taxon>
        <taxon>Bacillati</taxon>
        <taxon>Bacillota</taxon>
        <taxon>Clostridia</taxon>
        <taxon>Lachnospirales</taxon>
        <taxon>Lachnospiraceae</taxon>
        <taxon>Eisenbergiella</taxon>
    </lineage>
</organism>
<feature type="transmembrane region" description="Helical" evidence="1">
    <location>
        <begin position="85"/>
        <end position="107"/>
    </location>
</feature>